<reference evidence="1 2" key="1">
    <citation type="submission" date="2013-01" db="EMBL/GenBank/DDBJ databases">
        <authorList>
            <person name="Harkins D.M."/>
            <person name="Durkin A.S."/>
            <person name="Brinkac L.M."/>
            <person name="Haft D.H."/>
            <person name="Selengut J.D."/>
            <person name="Sanka R."/>
            <person name="DePew J."/>
            <person name="Purushe J."/>
            <person name="Galloway R.L."/>
            <person name="Vinetz J.M."/>
            <person name="Sutton G.G."/>
            <person name="Nierman W.C."/>
            <person name="Fouts D.E."/>
        </authorList>
    </citation>
    <scope>NUCLEOTIDE SEQUENCE [LARGE SCALE GENOMIC DNA]</scope>
    <source>
        <strain evidence="1 2">Nikolaevo</strain>
    </source>
</reference>
<dbReference type="Proteomes" id="UP000011980">
    <property type="component" value="Unassembled WGS sequence"/>
</dbReference>
<proteinExistence type="predicted"/>
<comment type="caution">
    <text evidence="1">The sequence shown here is derived from an EMBL/GenBank/DDBJ whole genome shotgun (WGS) entry which is preliminary data.</text>
</comment>
<name>M6FCP4_9LEPT</name>
<dbReference type="EMBL" id="ANCE01000006">
    <property type="protein sequence ID" value="EMK26195.1"/>
    <property type="molecule type" value="Genomic_DNA"/>
</dbReference>
<accession>M6FCP4</accession>
<evidence type="ECO:0000313" key="2">
    <source>
        <dbReference type="Proteomes" id="UP000011980"/>
    </source>
</evidence>
<sequence>MNLYKIQSKNLQFDFCVKLLFGDHTTNCNSMQKFDSFWIL</sequence>
<organism evidence="1 2">
    <name type="scientific">Leptospira kirschneri serovar Bulgarica str. Nikolaevo</name>
    <dbReference type="NCBI Taxonomy" id="1240687"/>
    <lineage>
        <taxon>Bacteria</taxon>
        <taxon>Pseudomonadati</taxon>
        <taxon>Spirochaetota</taxon>
        <taxon>Spirochaetia</taxon>
        <taxon>Leptospirales</taxon>
        <taxon>Leptospiraceae</taxon>
        <taxon>Leptospira</taxon>
    </lineage>
</organism>
<gene>
    <name evidence="1" type="ORF">LEP1GSC008_1020</name>
</gene>
<evidence type="ECO:0000313" key="1">
    <source>
        <dbReference type="EMBL" id="EMK26195.1"/>
    </source>
</evidence>
<dbReference type="AlphaFoldDB" id="M6FCP4"/>
<protein>
    <submittedName>
        <fullName evidence="1">Uncharacterized protein</fullName>
    </submittedName>
</protein>
<dbReference type="PATRIC" id="fig|1240687.3.peg.123"/>